<dbReference type="EMBL" id="CAKM01000202">
    <property type="protein sequence ID" value="CCJ29617.1"/>
    <property type="molecule type" value="Genomic_DNA"/>
</dbReference>
<organism evidence="9">
    <name type="scientific">Pneumocystis jirovecii</name>
    <name type="common">Human pneumocystis pneumonia agent</name>
    <dbReference type="NCBI Taxonomy" id="42068"/>
    <lineage>
        <taxon>Eukaryota</taxon>
        <taxon>Fungi</taxon>
        <taxon>Dikarya</taxon>
        <taxon>Ascomycota</taxon>
        <taxon>Taphrinomycotina</taxon>
        <taxon>Pneumocystomycetes</taxon>
        <taxon>Pneumocystaceae</taxon>
        <taxon>Pneumocystis</taxon>
    </lineage>
</organism>
<evidence type="ECO:0000313" key="9">
    <source>
        <dbReference type="Proteomes" id="UP000010422"/>
    </source>
</evidence>
<dbReference type="InParanoid" id="L0PBL8"/>
<keyword evidence="3" id="KW-0653">Protein transport</keyword>
<comment type="similarity">
    <text evidence="7">Belongs to the nucleoporin Nup84/Nup107 family.</text>
</comment>
<dbReference type="PANTHER" id="PTHR13003:SF2">
    <property type="entry name" value="NUCLEAR PORE COMPLEX PROTEIN NUP107"/>
    <property type="match status" value="1"/>
</dbReference>
<dbReference type="GO" id="GO:0017056">
    <property type="term" value="F:structural constituent of nuclear pore"/>
    <property type="evidence" value="ECO:0007669"/>
    <property type="project" value="UniProtKB-UniRule"/>
</dbReference>
<dbReference type="InterPro" id="IPR007252">
    <property type="entry name" value="Nup84/Nup107"/>
</dbReference>
<accession>L0PBL8</accession>
<dbReference type="GO" id="GO:0031080">
    <property type="term" value="C:nuclear pore outer ring"/>
    <property type="evidence" value="ECO:0007669"/>
    <property type="project" value="TreeGrafter"/>
</dbReference>
<dbReference type="GO" id="GO:0006406">
    <property type="term" value="P:mRNA export from nucleus"/>
    <property type="evidence" value="ECO:0007669"/>
    <property type="project" value="TreeGrafter"/>
</dbReference>
<keyword evidence="4 7" id="KW-0811">Translocation</keyword>
<keyword evidence="1 7" id="KW-0813">Transport</keyword>
<comment type="subunit">
    <text evidence="7">Part of the nuclear pore complex (NPC).</text>
</comment>
<protein>
    <recommendedName>
        <fullName evidence="7">Nuclear pore complex protein</fullName>
    </recommendedName>
</protein>
<dbReference type="GO" id="GO:0006606">
    <property type="term" value="P:protein import into nucleus"/>
    <property type="evidence" value="ECO:0007669"/>
    <property type="project" value="TreeGrafter"/>
</dbReference>
<name>L0PBL8_PNEJI</name>
<keyword evidence="2" id="KW-0509">mRNA transport</keyword>
<comment type="caution">
    <text evidence="8">The sequence shown here is derived from an EMBL/GenBank/DDBJ whole genome shotgun (WGS) entry which is preliminary data.</text>
</comment>
<comment type="function">
    <text evidence="7">Functions as a component of the nuclear pore complex (NPC).</text>
</comment>
<comment type="subcellular location">
    <subcellularLocation>
        <location evidence="7">Nucleus</location>
        <location evidence="7">Nuclear pore complex</location>
    </subcellularLocation>
    <subcellularLocation>
        <location evidence="7">Nucleus membrane</location>
    </subcellularLocation>
</comment>
<feature type="non-terminal residue" evidence="8">
    <location>
        <position position="838"/>
    </location>
</feature>
<reference evidence="8 9" key="1">
    <citation type="journal article" date="2012" name="MBio">
        <title>De novo assembly of the Pneumocystis jirovecii genome from a single bronchoalveolar lavage fluid specimen from a patient.</title>
        <authorList>
            <person name="Cisse O.H."/>
            <person name="Pagni M."/>
            <person name="Hauser P.M."/>
        </authorList>
    </citation>
    <scope>NUCLEOTIDE SEQUENCE [LARGE SCALE GENOMIC DNA]</scope>
    <source>
        <strain evidence="8 9">SE8</strain>
    </source>
</reference>
<keyword evidence="5 7" id="KW-0906">Nuclear pore complex</keyword>
<keyword evidence="6 7" id="KW-0539">Nucleus</keyword>
<dbReference type="Proteomes" id="UP000010422">
    <property type="component" value="Unassembled WGS sequence"/>
</dbReference>
<dbReference type="Gene3D" id="1.10.3450.20">
    <property type="match status" value="1"/>
</dbReference>
<dbReference type="GO" id="GO:0031965">
    <property type="term" value="C:nuclear membrane"/>
    <property type="evidence" value="ECO:0007669"/>
    <property type="project" value="UniProtKB-SubCell"/>
</dbReference>
<evidence type="ECO:0000256" key="5">
    <source>
        <dbReference type="ARBA" id="ARBA00023132"/>
    </source>
</evidence>
<evidence type="ECO:0000256" key="3">
    <source>
        <dbReference type="ARBA" id="ARBA00022927"/>
    </source>
</evidence>
<evidence type="ECO:0000256" key="7">
    <source>
        <dbReference type="RuleBase" id="RU365072"/>
    </source>
</evidence>
<evidence type="ECO:0000256" key="6">
    <source>
        <dbReference type="ARBA" id="ARBA00023242"/>
    </source>
</evidence>
<proteinExistence type="inferred from homology"/>
<evidence type="ECO:0000313" key="8">
    <source>
        <dbReference type="EMBL" id="CCJ29617.1"/>
    </source>
</evidence>
<evidence type="ECO:0000256" key="1">
    <source>
        <dbReference type="ARBA" id="ARBA00022448"/>
    </source>
</evidence>
<keyword evidence="7" id="KW-0472">Membrane</keyword>
<dbReference type="STRING" id="1209962.L0PBL8"/>
<dbReference type="VEuPathDB" id="FungiDB:PNEJI1_001803"/>
<dbReference type="GO" id="GO:0000973">
    <property type="term" value="P:post-transcriptional tethering of RNA polymerase II gene DNA at nuclear periphery"/>
    <property type="evidence" value="ECO:0007669"/>
    <property type="project" value="TreeGrafter"/>
</dbReference>
<dbReference type="FunCoup" id="L0PBL8">
    <property type="interactions" value="505"/>
</dbReference>
<evidence type="ECO:0000256" key="4">
    <source>
        <dbReference type="ARBA" id="ARBA00023010"/>
    </source>
</evidence>
<dbReference type="PANTHER" id="PTHR13003">
    <property type="entry name" value="NUP107-RELATED"/>
    <property type="match status" value="1"/>
</dbReference>
<gene>
    <name evidence="8" type="ORF">PNEJI1_001803</name>
</gene>
<dbReference type="AlphaFoldDB" id="L0PBL8"/>
<sequence>MEKIENMSTSNEIEDEPIIVLGEEFDQYAMIFDRYKDSEIFGETGLLSKYYMYGQKRCLFSNICVYFFMEFRMDTLMESEHYQDSPEIEQWDLECKTWDLIQRLYSHRVQKSHELPNIHEYSSNVILEEAFYIQTPEAMENTIILNWLKDIFPEPPLLEISGKKWLYTRESIRMKRLQRKTLKEDQLIDELDPDAPTRQRKLLDDKDFEFERKFLRNLFLLIRSGDFDKACDICKETGNFLRSAILQGCIEYRDPLIELGVMGTKRKQLWKKMCYELSKQTELDPYERALYGALCGDLQSVLEVCETWEDYLWAYCNSICEYQITMNLKQLGKIKPSQVVIIPNVDSISLPSILENLIHSDNELIRNDANEPMRIIQSNIITSKVDELILNLNTQLQDIKNGTSSIDITSVPSFLRFVVHFILLLRHTNISIDQNNCNSLIQAYIELLAAGGKQDIVPLYVAQLPHDMSIEIYAKFLNINDDQQRIDQLHLAAKYKLDILNSLRRTVDIVYSTALINDDIFNSFTLELVPITSTPSEWDLHQIRALEWMKSSDDLKYDIIYKSNILYRRFLCMNTYRFEKFWLIILVRGKLNAAQTLNLRLSSSVLITKDMVESEDSPEQDKKFRHATEYLGYSSLCIGYMRYENWKNIMSNGLNDIKNKIDSTEKRQWKLDVQVSINLSVYILIFREQWKNALQPSTSLSKEIGCTQAHSLYPSLKVLYICFLIPPYNLKYTTDPIIYNELVKIRNIYIPELVCLLHKVYYDTHTLFPRRAVFIFLSTLTLHRNLHACMELSCIVADDEKKIYEAFLLTHRMPQYLKLLRQASIAMLGSHHSQSADS</sequence>
<dbReference type="Gene3D" id="1.20.190.50">
    <property type="match status" value="1"/>
</dbReference>
<evidence type="ECO:0000256" key="2">
    <source>
        <dbReference type="ARBA" id="ARBA00022816"/>
    </source>
</evidence>
<dbReference type="Pfam" id="PF04121">
    <property type="entry name" value="Nup84_Nup100"/>
    <property type="match status" value="1"/>
</dbReference>